<evidence type="ECO:0000256" key="2">
    <source>
        <dbReference type="ARBA" id="ARBA00023043"/>
    </source>
</evidence>
<dbReference type="Pfam" id="PF12796">
    <property type="entry name" value="Ank_2"/>
    <property type="match status" value="1"/>
</dbReference>
<dbReference type="SUPFAM" id="SSF48403">
    <property type="entry name" value="Ankyrin repeat"/>
    <property type="match status" value="1"/>
</dbReference>
<dbReference type="Gene3D" id="1.25.40.20">
    <property type="entry name" value="Ankyrin repeat-containing domain"/>
    <property type="match status" value="2"/>
</dbReference>
<dbReference type="PANTHER" id="PTHR24198">
    <property type="entry name" value="ANKYRIN REPEAT AND PROTEIN KINASE DOMAIN-CONTAINING PROTEIN"/>
    <property type="match status" value="1"/>
</dbReference>
<name>A0A7Y9DSG5_9PSEU</name>
<dbReference type="EMBL" id="JACCBN010000001">
    <property type="protein sequence ID" value="NYD34670.1"/>
    <property type="molecule type" value="Genomic_DNA"/>
</dbReference>
<keyword evidence="6" id="KW-1185">Reference proteome</keyword>
<dbReference type="PANTHER" id="PTHR24198:SF165">
    <property type="entry name" value="ANKYRIN REPEAT-CONTAINING PROTEIN-RELATED"/>
    <property type="match status" value="1"/>
</dbReference>
<protein>
    <submittedName>
        <fullName evidence="5">Ankyrin repeat protein</fullName>
    </submittedName>
</protein>
<dbReference type="SMART" id="SM00248">
    <property type="entry name" value="ANK"/>
    <property type="match status" value="4"/>
</dbReference>
<accession>A0A7Y9DSG5</accession>
<dbReference type="PROSITE" id="PS50088">
    <property type="entry name" value="ANK_REPEAT"/>
    <property type="match status" value="1"/>
</dbReference>
<dbReference type="AlphaFoldDB" id="A0A7Y9DSG5"/>
<feature type="region of interest" description="Disordered" evidence="4">
    <location>
        <begin position="211"/>
        <end position="252"/>
    </location>
</feature>
<feature type="compositionally biased region" description="Basic and acidic residues" evidence="4">
    <location>
        <begin position="230"/>
        <end position="252"/>
    </location>
</feature>
<dbReference type="RefSeq" id="WP_343053697.1">
    <property type="nucleotide sequence ID" value="NZ_BAABHP010000031.1"/>
</dbReference>
<evidence type="ECO:0000313" key="6">
    <source>
        <dbReference type="Proteomes" id="UP000535890"/>
    </source>
</evidence>
<feature type="repeat" description="ANK" evidence="3">
    <location>
        <begin position="86"/>
        <end position="118"/>
    </location>
</feature>
<reference evidence="5 6" key="1">
    <citation type="submission" date="2020-07" db="EMBL/GenBank/DDBJ databases">
        <title>Sequencing the genomes of 1000 actinobacteria strains.</title>
        <authorList>
            <person name="Klenk H.-P."/>
        </authorList>
    </citation>
    <scope>NUCLEOTIDE SEQUENCE [LARGE SCALE GENOMIC DNA]</scope>
    <source>
        <strain evidence="5 6">DSM 45772</strain>
    </source>
</reference>
<proteinExistence type="predicted"/>
<evidence type="ECO:0000256" key="1">
    <source>
        <dbReference type="ARBA" id="ARBA00022737"/>
    </source>
</evidence>
<evidence type="ECO:0000313" key="5">
    <source>
        <dbReference type="EMBL" id="NYD34670.1"/>
    </source>
</evidence>
<sequence length="252" mass="26441">MDTVPAGDPIAVAAVEAIREGRVQDLQALLGEHPWLATARFGTTRESRTLLHVATDWPGHHPQVGATIAALVAAGADVDARFRGPHEETPLHWAASCDDVEAADALLDAGADIEAPGAVLGGGAPIADARGFKQWAVARRLLERGATTTLIDAATLGLDDRVADLLATEPAPSAEEIDLALWGACHGGRRGCAELLVARGADVNRVPPWSDQSPWDAATAEGAHDLAQWLHERGARSTRPDTPDGAQSRREG</sequence>
<dbReference type="InterPro" id="IPR036770">
    <property type="entry name" value="Ankyrin_rpt-contain_sf"/>
</dbReference>
<dbReference type="PROSITE" id="PS50297">
    <property type="entry name" value="ANK_REP_REGION"/>
    <property type="match status" value="1"/>
</dbReference>
<keyword evidence="2 3" id="KW-0040">ANK repeat</keyword>
<keyword evidence="1" id="KW-0677">Repeat</keyword>
<evidence type="ECO:0000256" key="4">
    <source>
        <dbReference type="SAM" id="MobiDB-lite"/>
    </source>
</evidence>
<dbReference type="InterPro" id="IPR002110">
    <property type="entry name" value="Ankyrin_rpt"/>
</dbReference>
<organism evidence="5 6">
    <name type="scientific">Actinomycetospora corticicola</name>
    <dbReference type="NCBI Taxonomy" id="663602"/>
    <lineage>
        <taxon>Bacteria</taxon>
        <taxon>Bacillati</taxon>
        <taxon>Actinomycetota</taxon>
        <taxon>Actinomycetes</taxon>
        <taxon>Pseudonocardiales</taxon>
        <taxon>Pseudonocardiaceae</taxon>
        <taxon>Actinomycetospora</taxon>
    </lineage>
</organism>
<evidence type="ECO:0000256" key="3">
    <source>
        <dbReference type="PROSITE-ProRule" id="PRU00023"/>
    </source>
</evidence>
<gene>
    <name evidence="5" type="ORF">BJ983_000772</name>
</gene>
<comment type="caution">
    <text evidence="5">The sequence shown here is derived from an EMBL/GenBank/DDBJ whole genome shotgun (WGS) entry which is preliminary data.</text>
</comment>
<dbReference type="Proteomes" id="UP000535890">
    <property type="component" value="Unassembled WGS sequence"/>
</dbReference>